<dbReference type="Pfam" id="PF22397">
    <property type="entry name" value="NADAR-DarT1"/>
    <property type="match status" value="1"/>
</dbReference>
<evidence type="ECO:0000313" key="2">
    <source>
        <dbReference type="Proteomes" id="UP001163255"/>
    </source>
</evidence>
<reference evidence="1" key="1">
    <citation type="submission" date="2022-10" db="EMBL/GenBank/DDBJ databases">
        <title>Completed Genome Sequence of two octocoral isolated bacterium, Endozoicomonas euniceicola EF212T and Endozoicomonas gorgoniicola PS125T.</title>
        <authorList>
            <person name="Chiou Y.-J."/>
            <person name="Chen Y.-H."/>
        </authorList>
    </citation>
    <scope>NUCLEOTIDE SEQUENCE</scope>
    <source>
        <strain evidence="1">EF212</strain>
    </source>
</reference>
<gene>
    <name evidence="1" type="ORF">NX720_26725</name>
</gene>
<evidence type="ECO:0000313" key="1">
    <source>
        <dbReference type="EMBL" id="UYM16345.1"/>
    </source>
</evidence>
<accession>A0ABY6GU83</accession>
<proteinExistence type="predicted"/>
<protein>
    <submittedName>
        <fullName evidence="1">Uncharacterized protein</fullName>
    </submittedName>
</protein>
<keyword evidence="2" id="KW-1185">Reference proteome</keyword>
<dbReference type="EMBL" id="CP103300">
    <property type="protein sequence ID" value="UYM16345.1"/>
    <property type="molecule type" value="Genomic_DNA"/>
</dbReference>
<sequence>MAERPVFMPQLEGDLLVRTCMVSFVWSPGLAMVQKQKSIRSLHEEAGKQLNINAVLEISTKSEDHLGVELSAFSLKYSPVGKQDDYFLESIFQASKVFENGGPYIDIRRMPPSQAKQDTRLTESGQLVGFRSAGVDWPLIPKTAFYDWLYINIIHTTQEYGERLKEYEGFTDIEFNPKKSVNCQAHSAALYVALNSRGLLNEALSSRDEFINVLQQFSTGDTQKSSSNRELF</sequence>
<dbReference type="Proteomes" id="UP001163255">
    <property type="component" value="Chromosome"/>
</dbReference>
<name>A0ABY6GU83_9GAMM</name>
<dbReference type="RefSeq" id="WP_262598644.1">
    <property type="nucleotide sequence ID" value="NZ_CP103300.1"/>
</dbReference>
<dbReference type="InterPro" id="IPR053913">
    <property type="entry name" value="NADAR-DarT1"/>
</dbReference>
<organism evidence="1 2">
    <name type="scientific">Endozoicomonas euniceicola</name>
    <dbReference type="NCBI Taxonomy" id="1234143"/>
    <lineage>
        <taxon>Bacteria</taxon>
        <taxon>Pseudomonadati</taxon>
        <taxon>Pseudomonadota</taxon>
        <taxon>Gammaproteobacteria</taxon>
        <taxon>Oceanospirillales</taxon>
        <taxon>Endozoicomonadaceae</taxon>
        <taxon>Endozoicomonas</taxon>
    </lineage>
</organism>